<evidence type="ECO:0000256" key="1">
    <source>
        <dbReference type="ARBA" id="ARBA00023015"/>
    </source>
</evidence>
<dbReference type="PROSITE" id="PS50949">
    <property type="entry name" value="HTH_GNTR"/>
    <property type="match status" value="1"/>
</dbReference>
<dbReference type="Proteomes" id="UP001234343">
    <property type="component" value="Unassembled WGS sequence"/>
</dbReference>
<evidence type="ECO:0000313" key="5">
    <source>
        <dbReference type="EMBL" id="MDM7859219.1"/>
    </source>
</evidence>
<keyword evidence="1" id="KW-0805">Transcription regulation</keyword>
<dbReference type="SUPFAM" id="SSF48008">
    <property type="entry name" value="GntR ligand-binding domain-like"/>
    <property type="match status" value="1"/>
</dbReference>
<dbReference type="RefSeq" id="WP_289363133.1">
    <property type="nucleotide sequence ID" value="NZ_JAUCBP010000001.1"/>
</dbReference>
<proteinExistence type="predicted"/>
<dbReference type="EMBL" id="JAUCBP010000001">
    <property type="protein sequence ID" value="MDM7859219.1"/>
    <property type="molecule type" value="Genomic_DNA"/>
</dbReference>
<dbReference type="InterPro" id="IPR008920">
    <property type="entry name" value="TF_FadR/GntR_C"/>
</dbReference>
<protein>
    <submittedName>
        <fullName evidence="5">FCD domain-containing protein</fullName>
    </submittedName>
</protein>
<dbReference type="PRINTS" id="PR00035">
    <property type="entry name" value="HTHGNTR"/>
</dbReference>
<comment type="caution">
    <text evidence="5">The sequence shown here is derived from an EMBL/GenBank/DDBJ whole genome shotgun (WGS) entry which is preliminary data.</text>
</comment>
<dbReference type="PANTHER" id="PTHR43537:SF44">
    <property type="entry name" value="GNTR FAMILY REGULATORY PROTEIN"/>
    <property type="match status" value="1"/>
</dbReference>
<accession>A0ABT7STA4</accession>
<dbReference type="InterPro" id="IPR011711">
    <property type="entry name" value="GntR_C"/>
</dbReference>
<dbReference type="SUPFAM" id="SSF46785">
    <property type="entry name" value="Winged helix' DNA-binding domain"/>
    <property type="match status" value="1"/>
</dbReference>
<evidence type="ECO:0000259" key="4">
    <source>
        <dbReference type="PROSITE" id="PS50949"/>
    </source>
</evidence>
<reference evidence="5 6" key="1">
    <citation type="submission" date="2023-06" db="EMBL/GenBank/DDBJ databases">
        <title>Alteromonas sp. ASW11-36 isolated from intertidal sand.</title>
        <authorList>
            <person name="Li Y."/>
        </authorList>
    </citation>
    <scope>NUCLEOTIDE SEQUENCE [LARGE SCALE GENOMIC DNA]</scope>
    <source>
        <strain evidence="5 6">ASW11-36</strain>
    </source>
</reference>
<dbReference type="Pfam" id="PF00392">
    <property type="entry name" value="GntR"/>
    <property type="match status" value="1"/>
</dbReference>
<dbReference type="InterPro" id="IPR036390">
    <property type="entry name" value="WH_DNA-bd_sf"/>
</dbReference>
<dbReference type="InterPro" id="IPR000524">
    <property type="entry name" value="Tscrpt_reg_HTH_GntR"/>
</dbReference>
<dbReference type="SMART" id="SM00345">
    <property type="entry name" value="HTH_GNTR"/>
    <property type="match status" value="1"/>
</dbReference>
<dbReference type="Pfam" id="PF07729">
    <property type="entry name" value="FCD"/>
    <property type="match status" value="1"/>
</dbReference>
<sequence>MAETSTLNITQNLTHTLGLAILRGDFVDALPSEAEICERFGVSRSSTREAVKMLSAKGLIRSRPKQGIRIQPERNWNMFDPDVLKWTLVSKPTLNLLREFFEMRLVTDPQAAALAAQHALPENIVELRKSIDRMRDAESGLDDSLDADIAFVTALFEATHNRFFIQLIEFTSTALRVTSRYSNRMQGVSFSNLATCIAVFDAIVQKQADTAFELVQNMLTQMMETVLADT</sequence>
<evidence type="ECO:0000313" key="6">
    <source>
        <dbReference type="Proteomes" id="UP001234343"/>
    </source>
</evidence>
<name>A0ABT7STA4_9ALTE</name>
<dbReference type="Gene3D" id="1.20.120.530">
    <property type="entry name" value="GntR ligand-binding domain-like"/>
    <property type="match status" value="1"/>
</dbReference>
<dbReference type="CDD" id="cd07377">
    <property type="entry name" value="WHTH_GntR"/>
    <property type="match status" value="1"/>
</dbReference>
<organism evidence="5 6">
    <name type="scientific">Alteromonas arenosi</name>
    <dbReference type="NCBI Taxonomy" id="3055817"/>
    <lineage>
        <taxon>Bacteria</taxon>
        <taxon>Pseudomonadati</taxon>
        <taxon>Pseudomonadota</taxon>
        <taxon>Gammaproteobacteria</taxon>
        <taxon>Alteromonadales</taxon>
        <taxon>Alteromonadaceae</taxon>
        <taxon>Alteromonas/Salinimonas group</taxon>
        <taxon>Alteromonas</taxon>
    </lineage>
</organism>
<feature type="domain" description="HTH gntR-type" evidence="4">
    <location>
        <begin position="3"/>
        <end position="73"/>
    </location>
</feature>
<keyword evidence="3" id="KW-0804">Transcription</keyword>
<evidence type="ECO:0000256" key="2">
    <source>
        <dbReference type="ARBA" id="ARBA00023125"/>
    </source>
</evidence>
<dbReference type="SMART" id="SM00895">
    <property type="entry name" value="FCD"/>
    <property type="match status" value="1"/>
</dbReference>
<keyword evidence="6" id="KW-1185">Reference proteome</keyword>
<evidence type="ECO:0000256" key="3">
    <source>
        <dbReference type="ARBA" id="ARBA00023163"/>
    </source>
</evidence>
<dbReference type="Gene3D" id="1.10.10.10">
    <property type="entry name" value="Winged helix-like DNA-binding domain superfamily/Winged helix DNA-binding domain"/>
    <property type="match status" value="1"/>
</dbReference>
<keyword evidence="2" id="KW-0238">DNA-binding</keyword>
<dbReference type="InterPro" id="IPR036388">
    <property type="entry name" value="WH-like_DNA-bd_sf"/>
</dbReference>
<dbReference type="PANTHER" id="PTHR43537">
    <property type="entry name" value="TRANSCRIPTIONAL REGULATOR, GNTR FAMILY"/>
    <property type="match status" value="1"/>
</dbReference>
<gene>
    <name evidence="5" type="ORF">QTP81_01195</name>
</gene>